<evidence type="ECO:0000256" key="8">
    <source>
        <dbReference type="ARBA" id="ARBA00023136"/>
    </source>
</evidence>
<feature type="region of interest" description="Disordered" evidence="11">
    <location>
        <begin position="605"/>
        <end position="641"/>
    </location>
</feature>
<evidence type="ECO:0000256" key="1">
    <source>
        <dbReference type="ARBA" id="ARBA00004442"/>
    </source>
</evidence>
<evidence type="ECO:0000256" key="12">
    <source>
        <dbReference type="SAM" id="Phobius"/>
    </source>
</evidence>
<keyword evidence="5 12" id="KW-0812">Transmembrane</keyword>
<evidence type="ECO:0000259" key="15">
    <source>
        <dbReference type="Pfam" id="PF21305"/>
    </source>
</evidence>
<evidence type="ECO:0000313" key="16">
    <source>
        <dbReference type="EMBL" id="SEE32293.1"/>
    </source>
</evidence>
<dbReference type="EMBL" id="FNUD01000002">
    <property type="protein sequence ID" value="SEE32293.1"/>
    <property type="molecule type" value="Genomic_DNA"/>
</dbReference>
<feature type="domain" description="Type II/III secretion system secretin-like" evidence="13">
    <location>
        <begin position="414"/>
        <end position="581"/>
    </location>
</feature>
<keyword evidence="3 10" id="KW-0813">Transport</keyword>
<feature type="domain" description="NolW-like" evidence="14">
    <location>
        <begin position="196"/>
        <end position="258"/>
    </location>
</feature>
<dbReference type="RefSeq" id="WP_048360430.1">
    <property type="nucleotide sequence ID" value="NZ_FNUD01000002.1"/>
</dbReference>
<organism evidence="16 17">
    <name type="scientific">Pseudomonas deceptionensis</name>
    <dbReference type="NCBI Taxonomy" id="882211"/>
    <lineage>
        <taxon>Bacteria</taxon>
        <taxon>Pseudomonadati</taxon>
        <taxon>Pseudomonadota</taxon>
        <taxon>Gammaproteobacteria</taxon>
        <taxon>Pseudomonadales</taxon>
        <taxon>Pseudomonadaceae</taxon>
        <taxon>Pseudomonas</taxon>
    </lineage>
</organism>
<dbReference type="OrthoDB" id="9775455at2"/>
<evidence type="ECO:0000256" key="5">
    <source>
        <dbReference type="ARBA" id="ARBA00022692"/>
    </source>
</evidence>
<gene>
    <name evidence="16" type="ORF">SAMN04489800_0495</name>
</gene>
<accession>A0A0J6GCJ4</accession>
<comment type="similarity">
    <text evidence="2">Belongs to the bacterial secretin family. GSP D subfamily.</text>
</comment>
<dbReference type="InterPro" id="IPR013356">
    <property type="entry name" value="T2SS_GspD"/>
</dbReference>
<keyword evidence="7" id="KW-0653">Protein transport</keyword>
<dbReference type="NCBIfam" id="TIGR02517">
    <property type="entry name" value="type_II_gspD"/>
    <property type="match status" value="1"/>
</dbReference>
<dbReference type="InterPro" id="IPR038591">
    <property type="entry name" value="NolW-like_sf"/>
</dbReference>
<evidence type="ECO:0000259" key="14">
    <source>
        <dbReference type="Pfam" id="PF03958"/>
    </source>
</evidence>
<evidence type="ECO:0000256" key="9">
    <source>
        <dbReference type="ARBA" id="ARBA00023237"/>
    </source>
</evidence>
<keyword evidence="6" id="KW-0732">Signal</keyword>
<dbReference type="AlphaFoldDB" id="A0A0J6GCJ4"/>
<evidence type="ECO:0000256" key="6">
    <source>
        <dbReference type="ARBA" id="ARBA00022729"/>
    </source>
</evidence>
<dbReference type="PANTHER" id="PTHR30332:SF24">
    <property type="entry name" value="SECRETIN GSPD-RELATED"/>
    <property type="match status" value="1"/>
</dbReference>
<dbReference type="GO" id="GO:0015628">
    <property type="term" value="P:protein secretion by the type II secretion system"/>
    <property type="evidence" value="ECO:0007669"/>
    <property type="project" value="InterPro"/>
</dbReference>
<feature type="transmembrane region" description="Helical" evidence="12">
    <location>
        <begin position="12"/>
        <end position="35"/>
    </location>
</feature>
<keyword evidence="12" id="KW-1133">Transmembrane helix</keyword>
<protein>
    <submittedName>
        <fullName evidence="16">General secretion pathway protein D</fullName>
    </submittedName>
</protein>
<evidence type="ECO:0000256" key="3">
    <source>
        <dbReference type="ARBA" id="ARBA00022448"/>
    </source>
</evidence>
<feature type="domain" description="NolW-like" evidence="14">
    <location>
        <begin position="265"/>
        <end position="343"/>
    </location>
</feature>
<comment type="caution">
    <text evidence="16">The sequence shown here is derived from an EMBL/GenBank/DDBJ whole genome shotgun (WGS) entry which is preliminary data.</text>
</comment>
<comment type="subcellular location">
    <subcellularLocation>
        <location evidence="1 10">Cell outer membrane</location>
    </subcellularLocation>
</comment>
<reference evidence="16" key="1">
    <citation type="submission" date="2016-10" db="EMBL/GenBank/DDBJ databases">
        <authorList>
            <person name="Varghese N."/>
            <person name="Submissions S."/>
        </authorList>
    </citation>
    <scope>NUCLEOTIDE SEQUENCE [LARGE SCALE GENOMIC DNA]</scope>
    <source>
        <strain evidence="16">LMG 25555</strain>
    </source>
</reference>
<dbReference type="Pfam" id="PF21305">
    <property type="entry name" value="type_II_gspD_N0"/>
    <property type="match status" value="1"/>
</dbReference>
<dbReference type="InterPro" id="IPR050810">
    <property type="entry name" value="Bact_Secretion_Sys_Channel"/>
</dbReference>
<evidence type="ECO:0000256" key="2">
    <source>
        <dbReference type="ARBA" id="ARBA00006980"/>
    </source>
</evidence>
<dbReference type="InterPro" id="IPR004846">
    <property type="entry name" value="T2SS/T3SS_dom"/>
</dbReference>
<dbReference type="PANTHER" id="PTHR30332">
    <property type="entry name" value="PROBABLE GENERAL SECRETION PATHWAY PROTEIN D"/>
    <property type="match status" value="1"/>
</dbReference>
<keyword evidence="4" id="KW-1134">Transmembrane beta strand</keyword>
<evidence type="ECO:0000256" key="10">
    <source>
        <dbReference type="RuleBase" id="RU004004"/>
    </source>
</evidence>
<evidence type="ECO:0000256" key="7">
    <source>
        <dbReference type="ARBA" id="ARBA00022927"/>
    </source>
</evidence>
<dbReference type="Proteomes" id="UP000183613">
    <property type="component" value="Unassembled WGS sequence"/>
</dbReference>
<evidence type="ECO:0000256" key="11">
    <source>
        <dbReference type="SAM" id="MobiDB-lite"/>
    </source>
</evidence>
<evidence type="ECO:0000256" key="4">
    <source>
        <dbReference type="ARBA" id="ARBA00022452"/>
    </source>
</evidence>
<dbReference type="PRINTS" id="PR00811">
    <property type="entry name" value="BCTERIALGSPD"/>
</dbReference>
<name>A0A0J6GCJ4_PSEDM</name>
<keyword evidence="8 12" id="KW-0472">Membrane</keyword>
<proteinExistence type="inferred from homology"/>
<sequence>MTPFNTLGIGRLVAYGAMSCVLLFQSAAFAAGQYWKLAMKDAELRDVVQEMSAVLGTTVVLDPRVQGRITVISEQELDREGVRRLFYSVLDAQGFSIIDQGDRLLIIPAAEAKAQAGYADTQSAPAQAFVTRVIELNTSVAADLAGLLRPLVSSNGYVGPSASANALIITDTAANTRRIVDIVRQLDAGTRYDHSVVGLKHGLASDIAKVMEQSLDKKATGASSQVIADVSANRLVILGSEAVRKRLSTLARSLDTPANAQQGNSRVIRLRHSDAKQLAEVLAAVGQGMKQETALAGATQKVSSREVMVAADASQNALVLMADAAQVRALENIVRQLDQPRSQVLIHAAIVEISGDIVETLGVQWGMNTGGAKGGINFPGTNIQIGALSGSEAKLPEGAVLQVGGDRFNALISALASDTNNNVLSTPSLLTLDNQEAEILVGQNVPLKTSTQPSTGNGTNNPYTTFTRQDIGISLKIKPHINDGSSLRLEVEQENSEIATTLQGLDSTDLITNKRSLKSTILAEDGEIIVIGGLIKDSIRTQQSGVPLLRSIPYLGALFRWSKDTHTKTNLMVFLRPTIVRSKHDIREISESRYNALRNLSQPADKGKNSLLLPGDPQQMFEGSMQDPSTMDLRQPKALRP</sequence>
<dbReference type="InterPro" id="IPR001775">
    <property type="entry name" value="GspD/PilQ"/>
</dbReference>
<keyword evidence="17" id="KW-1185">Reference proteome</keyword>
<dbReference type="GO" id="GO:0009279">
    <property type="term" value="C:cell outer membrane"/>
    <property type="evidence" value="ECO:0007669"/>
    <property type="project" value="UniProtKB-SubCell"/>
</dbReference>
<dbReference type="Pfam" id="PF00263">
    <property type="entry name" value="Secretin"/>
    <property type="match status" value="1"/>
</dbReference>
<feature type="domain" description="NolW-like" evidence="14">
    <location>
        <begin position="131"/>
        <end position="187"/>
    </location>
</feature>
<dbReference type="Gene3D" id="3.30.1370.120">
    <property type="match status" value="3"/>
</dbReference>
<evidence type="ECO:0000259" key="13">
    <source>
        <dbReference type="Pfam" id="PF00263"/>
    </source>
</evidence>
<feature type="domain" description="GspD-like N0" evidence="15">
    <location>
        <begin position="38"/>
        <end position="102"/>
    </location>
</feature>
<dbReference type="InterPro" id="IPR005644">
    <property type="entry name" value="NolW-like"/>
</dbReference>
<dbReference type="Pfam" id="PF03958">
    <property type="entry name" value="Secretin_N"/>
    <property type="match status" value="3"/>
</dbReference>
<keyword evidence="9" id="KW-0998">Cell outer membrane</keyword>
<dbReference type="PATRIC" id="fig|882211.3.peg.2709"/>
<dbReference type="InterPro" id="IPR049371">
    <property type="entry name" value="GspD-like_N0"/>
</dbReference>
<dbReference type="GO" id="GO:0015627">
    <property type="term" value="C:type II protein secretion system complex"/>
    <property type="evidence" value="ECO:0007669"/>
    <property type="project" value="InterPro"/>
</dbReference>
<evidence type="ECO:0000313" key="17">
    <source>
        <dbReference type="Proteomes" id="UP000183613"/>
    </source>
</evidence>